<gene>
    <name evidence="2" type="ORF">CLV88_11654</name>
</gene>
<evidence type="ECO:0000313" key="2">
    <source>
        <dbReference type="EMBL" id="PSL17607.1"/>
    </source>
</evidence>
<feature type="domain" description="HTH cro/C1-type" evidence="1">
    <location>
        <begin position="10"/>
        <end position="65"/>
    </location>
</feature>
<dbReference type="Proteomes" id="UP000240418">
    <property type="component" value="Unassembled WGS sequence"/>
</dbReference>
<reference evidence="2 3" key="1">
    <citation type="submission" date="2018-03" db="EMBL/GenBank/DDBJ databases">
        <title>Genomic Encyclopedia of Archaeal and Bacterial Type Strains, Phase II (KMG-II): from individual species to whole genera.</title>
        <authorList>
            <person name="Goeker M."/>
        </authorList>
    </citation>
    <scope>NUCLEOTIDE SEQUENCE [LARGE SCALE GENOMIC DNA]</scope>
    <source>
        <strain evidence="2 3">DSM 100673</strain>
    </source>
</reference>
<organism evidence="2 3">
    <name type="scientific">Shimia abyssi</name>
    <dbReference type="NCBI Taxonomy" id="1662395"/>
    <lineage>
        <taxon>Bacteria</taxon>
        <taxon>Pseudomonadati</taxon>
        <taxon>Pseudomonadota</taxon>
        <taxon>Alphaproteobacteria</taxon>
        <taxon>Rhodobacterales</taxon>
        <taxon>Roseobacteraceae</taxon>
    </lineage>
</organism>
<name>A0A2P8F7C9_9RHOB</name>
<dbReference type="GO" id="GO:0003677">
    <property type="term" value="F:DNA binding"/>
    <property type="evidence" value="ECO:0007669"/>
    <property type="project" value="InterPro"/>
</dbReference>
<accession>A0A2P8F7C9</accession>
<dbReference type="Gene3D" id="1.10.260.40">
    <property type="entry name" value="lambda repressor-like DNA-binding domains"/>
    <property type="match status" value="1"/>
</dbReference>
<dbReference type="RefSeq" id="WP_133170005.1">
    <property type="nucleotide sequence ID" value="NZ_PYGJ01000016.1"/>
</dbReference>
<protein>
    <recommendedName>
        <fullName evidence="1">HTH cro/C1-type domain-containing protein</fullName>
    </recommendedName>
</protein>
<proteinExistence type="predicted"/>
<sequence length="131" mass="14367">MTFSPTANMLSKAIDASGLTQREIADRIGLKHPNVICMIKQGTTRVPLNRIPALSQTLGMDEKEFLILAIEEYHPGVHEILLDVLGVPLTDAELGILTMFRMADIRGNIEVEGSFRQALEALLDLAAQKAI</sequence>
<dbReference type="OrthoDB" id="7859023at2"/>
<dbReference type="AlphaFoldDB" id="A0A2P8F7C9"/>
<evidence type="ECO:0000313" key="3">
    <source>
        <dbReference type="Proteomes" id="UP000240418"/>
    </source>
</evidence>
<dbReference type="EMBL" id="PYGJ01000016">
    <property type="protein sequence ID" value="PSL17607.1"/>
    <property type="molecule type" value="Genomic_DNA"/>
</dbReference>
<comment type="caution">
    <text evidence="2">The sequence shown here is derived from an EMBL/GenBank/DDBJ whole genome shotgun (WGS) entry which is preliminary data.</text>
</comment>
<dbReference type="CDD" id="cd00093">
    <property type="entry name" value="HTH_XRE"/>
    <property type="match status" value="1"/>
</dbReference>
<dbReference type="InterPro" id="IPR010982">
    <property type="entry name" value="Lambda_DNA-bd_dom_sf"/>
</dbReference>
<dbReference type="InterPro" id="IPR001387">
    <property type="entry name" value="Cro/C1-type_HTH"/>
</dbReference>
<dbReference type="SUPFAM" id="SSF47413">
    <property type="entry name" value="lambda repressor-like DNA-binding domains"/>
    <property type="match status" value="1"/>
</dbReference>
<dbReference type="PROSITE" id="PS50943">
    <property type="entry name" value="HTH_CROC1"/>
    <property type="match status" value="1"/>
</dbReference>
<keyword evidence="3" id="KW-1185">Reference proteome</keyword>
<evidence type="ECO:0000259" key="1">
    <source>
        <dbReference type="PROSITE" id="PS50943"/>
    </source>
</evidence>